<evidence type="ECO:0000256" key="3">
    <source>
        <dbReference type="ARBA" id="ARBA00022827"/>
    </source>
</evidence>
<comment type="similarity">
    <text evidence="1">Belongs to the acyl-CoA dehydrogenase family.</text>
</comment>
<dbReference type="InterPro" id="IPR036250">
    <property type="entry name" value="AcylCo_DH-like_C"/>
</dbReference>
<evidence type="ECO:0000313" key="7">
    <source>
        <dbReference type="EMBL" id="MCP2166902.1"/>
    </source>
</evidence>
<evidence type="ECO:0000256" key="2">
    <source>
        <dbReference type="ARBA" id="ARBA00022630"/>
    </source>
</evidence>
<dbReference type="GO" id="GO:0003995">
    <property type="term" value="F:acyl-CoA dehydrogenase activity"/>
    <property type="evidence" value="ECO:0007669"/>
    <property type="project" value="TreeGrafter"/>
</dbReference>
<keyword evidence="2" id="KW-0285">Flavoprotein</keyword>
<dbReference type="PANTHER" id="PTHR43884">
    <property type="entry name" value="ACYL-COA DEHYDROGENASE"/>
    <property type="match status" value="1"/>
</dbReference>
<sequence>MTAVAELFHPDLNPTLRRLGERPRGAGRAGPSEEDRQVRESVWATLAELDGLRGPGLLDTAELMGPGLYQSPFLDTVFAAELLAADGRFGAELDRIAAGELTLAVAMREHGTDEPDQPAALTVARDRVTGVRRFVAFAAEVDHLLVVGGQEPVLALVPVRQRGVRTRRQDDLGRGDLYEVVLTGARARLLTSGGHYATALANARLRLAAHLAGIARGAVELSAAHLKDRRAFGAPLARQQVLAHRLAALAARTTAVLTFARTAARAAGTGADVRLPAAQALFLAADLAREAAAEAVHLHGARGLTEECDASVFHRRAAVTALTLGTPAGLRRLAATLLANAHTV</sequence>
<evidence type="ECO:0000256" key="5">
    <source>
        <dbReference type="SAM" id="MobiDB-lite"/>
    </source>
</evidence>
<dbReference type="Gene3D" id="1.20.140.10">
    <property type="entry name" value="Butyryl-CoA Dehydrogenase, subunit A, domain 3"/>
    <property type="match status" value="1"/>
</dbReference>
<organism evidence="7 8">
    <name type="scientific">Goodfellowiella coeruleoviolacea</name>
    <dbReference type="NCBI Taxonomy" id="334858"/>
    <lineage>
        <taxon>Bacteria</taxon>
        <taxon>Bacillati</taxon>
        <taxon>Actinomycetota</taxon>
        <taxon>Actinomycetes</taxon>
        <taxon>Pseudonocardiales</taxon>
        <taxon>Pseudonocardiaceae</taxon>
        <taxon>Goodfellowiella</taxon>
    </lineage>
</organism>
<accession>A0AAE3GGE1</accession>
<comment type="caution">
    <text evidence="7">The sequence shown here is derived from an EMBL/GenBank/DDBJ whole genome shotgun (WGS) entry which is preliminary data.</text>
</comment>
<dbReference type="Pfam" id="PF00441">
    <property type="entry name" value="Acyl-CoA_dh_1"/>
    <property type="match status" value="1"/>
</dbReference>
<dbReference type="SUPFAM" id="SSF56645">
    <property type="entry name" value="Acyl-CoA dehydrogenase NM domain-like"/>
    <property type="match status" value="1"/>
</dbReference>
<dbReference type="PANTHER" id="PTHR43884:SF20">
    <property type="entry name" value="ACYL-COA DEHYDROGENASE FADE28"/>
    <property type="match status" value="1"/>
</dbReference>
<evidence type="ECO:0000256" key="1">
    <source>
        <dbReference type="ARBA" id="ARBA00009347"/>
    </source>
</evidence>
<dbReference type="EMBL" id="JAMTCK010000008">
    <property type="protein sequence ID" value="MCP2166902.1"/>
    <property type="molecule type" value="Genomic_DNA"/>
</dbReference>
<gene>
    <name evidence="7" type="ORF">LX83_003774</name>
</gene>
<feature type="domain" description="Acyl-CoA dehydrogenase/oxidase C-terminal" evidence="6">
    <location>
        <begin position="198"/>
        <end position="333"/>
    </location>
</feature>
<dbReference type="Proteomes" id="UP001206128">
    <property type="component" value="Unassembled WGS sequence"/>
</dbReference>
<keyword evidence="8" id="KW-1185">Reference proteome</keyword>
<evidence type="ECO:0000259" key="6">
    <source>
        <dbReference type="Pfam" id="PF00441"/>
    </source>
</evidence>
<reference evidence="7" key="1">
    <citation type="submission" date="2022-06" db="EMBL/GenBank/DDBJ databases">
        <title>Genomic Encyclopedia of Archaeal and Bacterial Type Strains, Phase II (KMG-II): from individual species to whole genera.</title>
        <authorList>
            <person name="Goeker M."/>
        </authorList>
    </citation>
    <scope>NUCLEOTIDE SEQUENCE</scope>
    <source>
        <strain evidence="7">DSM 43935</strain>
    </source>
</reference>
<dbReference type="SUPFAM" id="SSF47203">
    <property type="entry name" value="Acyl-CoA dehydrogenase C-terminal domain-like"/>
    <property type="match status" value="1"/>
</dbReference>
<evidence type="ECO:0000256" key="4">
    <source>
        <dbReference type="ARBA" id="ARBA00023002"/>
    </source>
</evidence>
<keyword evidence="3" id="KW-0274">FAD</keyword>
<name>A0AAE3GGE1_9PSEU</name>
<protein>
    <submittedName>
        <fullName evidence="7">Acyl-CoA dehydrogenase</fullName>
    </submittedName>
</protein>
<dbReference type="InterPro" id="IPR009075">
    <property type="entry name" value="AcylCo_DH/oxidase_C"/>
</dbReference>
<feature type="region of interest" description="Disordered" evidence="5">
    <location>
        <begin position="14"/>
        <end position="39"/>
    </location>
</feature>
<keyword evidence="4" id="KW-0560">Oxidoreductase</keyword>
<dbReference type="AlphaFoldDB" id="A0AAE3GGE1"/>
<proteinExistence type="inferred from homology"/>
<dbReference type="InterPro" id="IPR009100">
    <property type="entry name" value="AcylCoA_DH/oxidase_NM_dom_sf"/>
</dbReference>
<dbReference type="RefSeq" id="WP_253773231.1">
    <property type="nucleotide sequence ID" value="NZ_JAMTCK010000008.1"/>
</dbReference>
<evidence type="ECO:0000313" key="8">
    <source>
        <dbReference type="Proteomes" id="UP001206128"/>
    </source>
</evidence>